<name>A0A3M7RDR8_BRAPC</name>
<keyword evidence="2" id="KW-1185">Reference proteome</keyword>
<protein>
    <submittedName>
        <fullName evidence="1">Uncharacterized protein</fullName>
    </submittedName>
</protein>
<gene>
    <name evidence="1" type="ORF">BpHYR1_054357</name>
</gene>
<sequence>MKRKFYETEREKIVTADLIGLNRIIFGVIEAYPEILKIFSYILEHVLNRIVEIRSSYHKPKVKI</sequence>
<evidence type="ECO:0000313" key="2">
    <source>
        <dbReference type="Proteomes" id="UP000276133"/>
    </source>
</evidence>
<organism evidence="1 2">
    <name type="scientific">Brachionus plicatilis</name>
    <name type="common">Marine rotifer</name>
    <name type="synonym">Brachionus muelleri</name>
    <dbReference type="NCBI Taxonomy" id="10195"/>
    <lineage>
        <taxon>Eukaryota</taxon>
        <taxon>Metazoa</taxon>
        <taxon>Spiralia</taxon>
        <taxon>Gnathifera</taxon>
        <taxon>Rotifera</taxon>
        <taxon>Eurotatoria</taxon>
        <taxon>Monogononta</taxon>
        <taxon>Pseudotrocha</taxon>
        <taxon>Ploima</taxon>
        <taxon>Brachionidae</taxon>
        <taxon>Brachionus</taxon>
    </lineage>
</organism>
<evidence type="ECO:0000313" key="1">
    <source>
        <dbReference type="EMBL" id="RNA21752.1"/>
    </source>
</evidence>
<dbReference type="EMBL" id="REGN01003608">
    <property type="protein sequence ID" value="RNA21752.1"/>
    <property type="molecule type" value="Genomic_DNA"/>
</dbReference>
<proteinExistence type="predicted"/>
<dbReference type="AlphaFoldDB" id="A0A3M7RDR8"/>
<reference evidence="1 2" key="1">
    <citation type="journal article" date="2018" name="Sci. Rep.">
        <title>Genomic signatures of local adaptation to the degree of environmental predictability in rotifers.</title>
        <authorList>
            <person name="Franch-Gras L."/>
            <person name="Hahn C."/>
            <person name="Garcia-Roger E.M."/>
            <person name="Carmona M.J."/>
            <person name="Serra M."/>
            <person name="Gomez A."/>
        </authorList>
    </citation>
    <scope>NUCLEOTIDE SEQUENCE [LARGE SCALE GENOMIC DNA]</scope>
    <source>
        <strain evidence="1">HYR1</strain>
    </source>
</reference>
<accession>A0A3M7RDR8</accession>
<dbReference type="Proteomes" id="UP000276133">
    <property type="component" value="Unassembled WGS sequence"/>
</dbReference>
<comment type="caution">
    <text evidence="1">The sequence shown here is derived from an EMBL/GenBank/DDBJ whole genome shotgun (WGS) entry which is preliminary data.</text>
</comment>